<gene>
    <name evidence="1" type="ORF">OLEA9_A015076</name>
</gene>
<accession>A0A8S0U6S0</accession>
<dbReference type="EMBL" id="CACTIH010007393">
    <property type="protein sequence ID" value="CAA3012207.1"/>
    <property type="molecule type" value="Genomic_DNA"/>
</dbReference>
<dbReference type="OrthoDB" id="1667577at2759"/>
<evidence type="ECO:0000313" key="2">
    <source>
        <dbReference type="Proteomes" id="UP000594638"/>
    </source>
</evidence>
<keyword evidence="2" id="KW-1185">Reference proteome</keyword>
<proteinExistence type="predicted"/>
<protein>
    <submittedName>
        <fullName evidence="1">Dynamin-related 1E-like</fullName>
    </submittedName>
</protein>
<evidence type="ECO:0000313" key="1">
    <source>
        <dbReference type="EMBL" id="CAA3012207.1"/>
    </source>
</evidence>
<sequence>MAGAANEALEIIREKSKKTVMRLVDMESSYLTVDFFRKLPQEVERKWEQPGKFSSCQYHRSHLRGTLQGGKQLADTLDEDPPLMERRLQMC</sequence>
<dbReference type="Proteomes" id="UP000594638">
    <property type="component" value="Unassembled WGS sequence"/>
</dbReference>
<dbReference type="Gene3D" id="1.20.120.1240">
    <property type="entry name" value="Dynamin, middle domain"/>
    <property type="match status" value="1"/>
</dbReference>
<dbReference type="Gramene" id="OE9A015076T2">
    <property type="protein sequence ID" value="OE9A015076C2"/>
    <property type="gene ID" value="OE9A015076"/>
</dbReference>
<organism evidence="1 2">
    <name type="scientific">Olea europaea subsp. europaea</name>
    <dbReference type="NCBI Taxonomy" id="158383"/>
    <lineage>
        <taxon>Eukaryota</taxon>
        <taxon>Viridiplantae</taxon>
        <taxon>Streptophyta</taxon>
        <taxon>Embryophyta</taxon>
        <taxon>Tracheophyta</taxon>
        <taxon>Spermatophyta</taxon>
        <taxon>Magnoliopsida</taxon>
        <taxon>eudicotyledons</taxon>
        <taxon>Gunneridae</taxon>
        <taxon>Pentapetalae</taxon>
        <taxon>asterids</taxon>
        <taxon>lamiids</taxon>
        <taxon>Lamiales</taxon>
        <taxon>Oleaceae</taxon>
        <taxon>Oleeae</taxon>
        <taxon>Olea</taxon>
    </lineage>
</organism>
<comment type="caution">
    <text evidence="1">The sequence shown here is derived from an EMBL/GenBank/DDBJ whole genome shotgun (WGS) entry which is preliminary data.</text>
</comment>
<dbReference type="AlphaFoldDB" id="A0A8S0U6S0"/>
<reference evidence="1 2" key="1">
    <citation type="submission" date="2019-12" db="EMBL/GenBank/DDBJ databases">
        <authorList>
            <person name="Alioto T."/>
            <person name="Alioto T."/>
            <person name="Gomez Garrido J."/>
        </authorList>
    </citation>
    <scope>NUCLEOTIDE SEQUENCE [LARGE SCALE GENOMIC DNA]</scope>
</reference>
<name>A0A8S0U6S0_OLEEU</name>